<dbReference type="EMBL" id="LSRX01001063">
    <property type="protein sequence ID" value="OLP84158.1"/>
    <property type="molecule type" value="Genomic_DNA"/>
</dbReference>
<feature type="repeat" description="RCC1" evidence="3">
    <location>
        <begin position="162"/>
        <end position="200"/>
    </location>
</feature>
<dbReference type="Pfam" id="PF13540">
    <property type="entry name" value="RCC1_2"/>
    <property type="match status" value="7"/>
</dbReference>
<dbReference type="PANTHER" id="PTHR43625">
    <property type="entry name" value="AFLATOXIN B1 ALDEHYDE REDUCTASE"/>
    <property type="match status" value="1"/>
</dbReference>
<dbReference type="InterPro" id="IPR036812">
    <property type="entry name" value="NAD(P)_OxRdtase_dom_sf"/>
</dbReference>
<reference evidence="5 6" key="1">
    <citation type="submission" date="2016-02" db="EMBL/GenBank/DDBJ databases">
        <title>Genome analysis of coral dinoflagellate symbionts highlights evolutionary adaptations to a symbiotic lifestyle.</title>
        <authorList>
            <person name="Aranda M."/>
            <person name="Li Y."/>
            <person name="Liew Y.J."/>
            <person name="Baumgarten S."/>
            <person name="Simakov O."/>
            <person name="Wilson M."/>
            <person name="Piel J."/>
            <person name="Ashoor H."/>
            <person name="Bougouffa S."/>
            <person name="Bajic V.B."/>
            <person name="Ryu T."/>
            <person name="Ravasi T."/>
            <person name="Bayer T."/>
            <person name="Micklem G."/>
            <person name="Kim H."/>
            <person name="Bhak J."/>
            <person name="Lajeunesse T.C."/>
            <person name="Voolstra C.R."/>
        </authorList>
    </citation>
    <scope>NUCLEOTIDE SEQUENCE [LARGE SCALE GENOMIC DNA]</scope>
    <source>
        <strain evidence="5 6">CCMP2467</strain>
    </source>
</reference>
<dbReference type="InterPro" id="IPR000408">
    <property type="entry name" value="Reg_chr_condens"/>
</dbReference>
<dbReference type="Gene3D" id="3.20.20.100">
    <property type="entry name" value="NADP-dependent oxidoreductase domain"/>
    <property type="match status" value="1"/>
</dbReference>
<feature type="repeat" description="RCC1" evidence="3">
    <location>
        <begin position="84"/>
        <end position="122"/>
    </location>
</feature>
<comment type="caution">
    <text evidence="5">The sequence shown here is derived from an EMBL/GenBank/DDBJ whole genome shotgun (WGS) entry which is preliminary data.</text>
</comment>
<dbReference type="InterPro" id="IPR009091">
    <property type="entry name" value="RCC1/BLIP-II"/>
</dbReference>
<evidence type="ECO:0000256" key="2">
    <source>
        <dbReference type="PROSITE-ProRule" id="PRU00176"/>
    </source>
</evidence>
<dbReference type="Gene3D" id="2.130.10.30">
    <property type="entry name" value="Regulator of chromosome condensation 1/beta-lactamase-inhibitor protein II"/>
    <property type="match status" value="2"/>
</dbReference>
<dbReference type="Gene3D" id="3.40.50.150">
    <property type="entry name" value="Vaccinia Virus protein VP39"/>
    <property type="match status" value="1"/>
</dbReference>
<dbReference type="GO" id="GO:0016491">
    <property type="term" value="F:oxidoreductase activity"/>
    <property type="evidence" value="ECO:0007669"/>
    <property type="project" value="UniProtKB-KW"/>
</dbReference>
<dbReference type="InterPro" id="IPR050791">
    <property type="entry name" value="Aldo-Keto_reductase"/>
</dbReference>
<dbReference type="InterPro" id="IPR023210">
    <property type="entry name" value="NADP_OxRdtase_dom"/>
</dbReference>
<dbReference type="SUPFAM" id="SSF54928">
    <property type="entry name" value="RNA-binding domain, RBD"/>
    <property type="match status" value="1"/>
</dbReference>
<keyword evidence="6" id="KW-1185">Reference proteome</keyword>
<dbReference type="InterPro" id="IPR020471">
    <property type="entry name" value="AKR"/>
</dbReference>
<dbReference type="Pfam" id="PF00248">
    <property type="entry name" value="Aldo_ket_red"/>
    <property type="match status" value="1"/>
</dbReference>
<dbReference type="InterPro" id="IPR029063">
    <property type="entry name" value="SAM-dependent_MTases_sf"/>
</dbReference>
<keyword evidence="1" id="KW-0560">Oxidoreductase</keyword>
<evidence type="ECO:0000256" key="1">
    <source>
        <dbReference type="ARBA" id="ARBA00023002"/>
    </source>
</evidence>
<evidence type="ECO:0000313" key="6">
    <source>
        <dbReference type="Proteomes" id="UP000186817"/>
    </source>
</evidence>
<dbReference type="InterPro" id="IPR012677">
    <property type="entry name" value="Nucleotide-bd_a/b_plait_sf"/>
</dbReference>
<dbReference type="InterPro" id="IPR035979">
    <property type="entry name" value="RBD_domain_sf"/>
</dbReference>
<dbReference type="Pfam" id="PF00076">
    <property type="entry name" value="RRM_1"/>
    <property type="match status" value="1"/>
</dbReference>
<keyword evidence="2" id="KW-0694">RNA-binding</keyword>
<dbReference type="Gene3D" id="3.30.70.330">
    <property type="match status" value="1"/>
</dbReference>
<dbReference type="OrthoDB" id="415023at2759"/>
<dbReference type="Proteomes" id="UP000186817">
    <property type="component" value="Unassembled WGS sequence"/>
</dbReference>
<evidence type="ECO:0000259" key="4">
    <source>
        <dbReference type="PROSITE" id="PS50102"/>
    </source>
</evidence>
<dbReference type="InterPro" id="IPR038765">
    <property type="entry name" value="Papain-like_cys_pep_sf"/>
</dbReference>
<dbReference type="SUPFAM" id="SSF51430">
    <property type="entry name" value="NAD(P)-linked oxidoreductase"/>
    <property type="match status" value="1"/>
</dbReference>
<dbReference type="PANTHER" id="PTHR43625:SF5">
    <property type="entry name" value="PYRIDOXAL REDUCTASE, CHLOROPLASTIC"/>
    <property type="match status" value="1"/>
</dbReference>
<dbReference type="AlphaFoldDB" id="A0A1Q9CMK1"/>
<accession>A0A1Q9CMK1</accession>
<organism evidence="5 6">
    <name type="scientific">Symbiodinium microadriaticum</name>
    <name type="common">Dinoflagellate</name>
    <name type="synonym">Zooxanthella microadriatica</name>
    <dbReference type="NCBI Taxonomy" id="2951"/>
    <lineage>
        <taxon>Eukaryota</taxon>
        <taxon>Sar</taxon>
        <taxon>Alveolata</taxon>
        <taxon>Dinophyceae</taxon>
        <taxon>Suessiales</taxon>
        <taxon>Symbiodiniaceae</taxon>
        <taxon>Symbiodinium</taxon>
    </lineage>
</organism>
<evidence type="ECO:0000256" key="3">
    <source>
        <dbReference type="PROSITE-ProRule" id="PRU00235"/>
    </source>
</evidence>
<dbReference type="SMART" id="SM00360">
    <property type="entry name" value="RRM"/>
    <property type="match status" value="1"/>
</dbReference>
<dbReference type="InterPro" id="IPR000504">
    <property type="entry name" value="RRM_dom"/>
</dbReference>
<feature type="repeat" description="RCC1" evidence="3">
    <location>
        <begin position="240"/>
        <end position="278"/>
    </location>
</feature>
<sequence>MSHPSRLCQEHVRQQSYSKRLLVDGYTSTASSGNRRIGALKQSKRLLRFGLNAKRQQDVPTHVGAVVVAASAGVYHTCAVRSDGQLVCFGVNSYGQCDVPTDLGAVVAVSAGLGHTCAVRLDGQLVCFGDNSDRQCHVPPHLGAVGAVSAGVYHTCAVTSDGQLVCFGGNSYGQCDVPTDLGAVVAVSAGLDHTCAVRLDGQLVCFGDNSDGQCHVPPHLGAVLAVSAGFRHTCAVTSDGQLVCFGINVDGQCNVPTDLGAVAAVAAGRDHTCAVRLDGQLVCFGDNTYLQCDVPTDLGAVVEVSAGKFHTHAVRSNGQLVCFGANFYGQCDETMLCWPTAQLQVRLHKFQVLKQKQEQNVSKHCETQRCLVTMGLTCIVWLTEETLPKGDKGDDDVEEWVEKWGGLFQAMLKWVRRHQPRAIVLENVKGVLSRETDEGMLYEVLDALVQFTGRLSGKTCRCLIWSTVEAIWATMEAGQRLQVEGLDPKIHSLGLQDIFALFGNILDCKVDDVEPDLWLFLEGGTSELRLPALPPSLVEGHPASTEVLPASATPSAPTEATAAAESRQRLAALMRRHGVKERPVEGDGNCQFRALSDQLYGSEEHHAAVRAQVVEQLRSCSEIYASFVPGLKVTELGFGCMGITAFYGEPMEDAKCVELLQAVYDMGYRHFDSAEVYKTETKHNEEQLAQFFKTVPRESYTIATKFFPGLHGEGPFDLATVEKAVDASLARLGLEYVDLYYCHRPPKTWELAEQWMLAMKEIVAKGKVKHVGLSEFSPEWTRKMHAIHPVAAIQIEWSLLTRNLVEEILLDCCKELNIGVVAYSPLARNLLAVLPTETPEDWRKSVPRYAEENLARNKEMLSKIEEMATKREATAAQLSLAWLYYKAAALGLTMIAIPGDSLPIKLSKEEADQLEELAAMVAGRFERYLTDMAQDGTWGDHVTLQAAADTLGLRIHVLTDFLDQAYIQVQPQQQKSSKVLKLCFWAEVHYNSVAESSVQTDESEKSRGYGFVHFADKEPAMKAIALLNGMQIGSSTIQVREAKSEDRELYTGCLYSLSTAVSAVCPTEGIRPMESEWMGPSHDTYHSWEGADYENWKQPQMS</sequence>
<dbReference type="InterPro" id="IPR003323">
    <property type="entry name" value="OTU_dom"/>
</dbReference>
<dbReference type="SUPFAM" id="SSF50985">
    <property type="entry name" value="RCC1/BLIP-II"/>
    <property type="match status" value="1"/>
</dbReference>
<dbReference type="GO" id="GO:0005737">
    <property type="term" value="C:cytoplasm"/>
    <property type="evidence" value="ECO:0007669"/>
    <property type="project" value="TreeGrafter"/>
</dbReference>
<feature type="repeat" description="RCC1" evidence="3">
    <location>
        <begin position="201"/>
        <end position="239"/>
    </location>
</feature>
<dbReference type="PRINTS" id="PR00069">
    <property type="entry name" value="ALDKETRDTASE"/>
</dbReference>
<dbReference type="SUPFAM" id="SSF54001">
    <property type="entry name" value="Cysteine proteinases"/>
    <property type="match status" value="2"/>
</dbReference>
<dbReference type="PROSITE" id="PS50012">
    <property type="entry name" value="RCC1_3"/>
    <property type="match status" value="4"/>
</dbReference>
<protein>
    <submittedName>
        <fullName evidence="5">Putative aldo-keto reductase 1</fullName>
    </submittedName>
</protein>
<dbReference type="GO" id="GO:0003723">
    <property type="term" value="F:RNA binding"/>
    <property type="evidence" value="ECO:0007669"/>
    <property type="project" value="UniProtKB-UniRule"/>
</dbReference>
<dbReference type="Pfam" id="PF02338">
    <property type="entry name" value="OTU"/>
    <property type="match status" value="1"/>
</dbReference>
<evidence type="ECO:0000313" key="5">
    <source>
        <dbReference type="EMBL" id="OLP84158.1"/>
    </source>
</evidence>
<proteinExistence type="predicted"/>
<gene>
    <name evidence="5" type="primary">AKR1</name>
    <name evidence="5" type="ORF">AK812_SmicGene35002</name>
</gene>
<feature type="domain" description="RRM" evidence="4">
    <location>
        <begin position="963"/>
        <end position="1044"/>
    </location>
</feature>
<dbReference type="PROSITE" id="PS50102">
    <property type="entry name" value="RRM"/>
    <property type="match status" value="1"/>
</dbReference>
<name>A0A1Q9CMK1_SYMMI</name>